<dbReference type="PROSITE" id="PS51257">
    <property type="entry name" value="PROKAR_LIPOPROTEIN"/>
    <property type="match status" value="1"/>
</dbReference>
<dbReference type="EMBL" id="CP002453">
    <property type="protein sequence ID" value="ADV50849.1"/>
    <property type="molecule type" value="Genomic_DNA"/>
</dbReference>
<evidence type="ECO:0000256" key="1">
    <source>
        <dbReference type="ARBA" id="ARBA00022729"/>
    </source>
</evidence>
<feature type="domain" description="CBM6" evidence="2">
    <location>
        <begin position="152"/>
        <end position="287"/>
    </location>
</feature>
<dbReference type="SUPFAM" id="SSF49785">
    <property type="entry name" value="Galactose-binding domain-like"/>
    <property type="match status" value="2"/>
</dbReference>
<dbReference type="KEGG" id="cao:Celal_3588"/>
<evidence type="ECO:0000313" key="3">
    <source>
        <dbReference type="EMBL" id="ADV50849.1"/>
    </source>
</evidence>
<dbReference type="InterPro" id="IPR035986">
    <property type="entry name" value="PKD_dom_sf"/>
</dbReference>
<protein>
    <submittedName>
        <fullName evidence="3">Carbohydrate binding family 6</fullName>
    </submittedName>
</protein>
<dbReference type="Proteomes" id="UP000008634">
    <property type="component" value="Chromosome"/>
</dbReference>
<evidence type="ECO:0000313" key="4">
    <source>
        <dbReference type="Proteomes" id="UP000008634"/>
    </source>
</evidence>
<dbReference type="CDD" id="cd00146">
    <property type="entry name" value="PKD"/>
    <property type="match status" value="1"/>
</dbReference>
<dbReference type="Pfam" id="PF00801">
    <property type="entry name" value="PKD"/>
    <property type="match status" value="1"/>
</dbReference>
<organism evidence="3 4">
    <name type="scientific">Cellulophaga algicola (strain DSM 14237 / IC166 / ACAM 630)</name>
    <dbReference type="NCBI Taxonomy" id="688270"/>
    <lineage>
        <taxon>Bacteria</taxon>
        <taxon>Pseudomonadati</taxon>
        <taxon>Bacteroidota</taxon>
        <taxon>Flavobacteriia</taxon>
        <taxon>Flavobacteriales</taxon>
        <taxon>Flavobacteriaceae</taxon>
        <taxon>Cellulophaga</taxon>
    </lineage>
</organism>
<dbReference type="SMART" id="SM00606">
    <property type="entry name" value="CBD_IV"/>
    <property type="match status" value="1"/>
</dbReference>
<dbReference type="InterPro" id="IPR013783">
    <property type="entry name" value="Ig-like_fold"/>
</dbReference>
<accession>E6X939</accession>
<dbReference type="RefSeq" id="WP_013552300.1">
    <property type="nucleotide sequence ID" value="NC_014934.1"/>
</dbReference>
<dbReference type="Gene3D" id="2.60.120.260">
    <property type="entry name" value="Galactose-binding domain-like"/>
    <property type="match status" value="1"/>
</dbReference>
<dbReference type="SUPFAM" id="SSF49299">
    <property type="entry name" value="PKD domain"/>
    <property type="match status" value="1"/>
</dbReference>
<reference evidence="3 4" key="1">
    <citation type="journal article" date="2010" name="Stand. Genomic Sci.">
        <title>Complete genome sequence of Cellulophaga algicola type strain (IC166).</title>
        <authorList>
            <person name="Abt B."/>
            <person name="Lu M."/>
            <person name="Misra M."/>
            <person name="Han C."/>
            <person name="Nolan M."/>
            <person name="Lucas S."/>
            <person name="Hammon N."/>
            <person name="Deshpande S."/>
            <person name="Cheng J.F."/>
            <person name="Tapia R."/>
            <person name="Goodwin L."/>
            <person name="Pitluck S."/>
            <person name="Liolios K."/>
            <person name="Pagani I."/>
            <person name="Ivanova N."/>
            <person name="Mavromatis K."/>
            <person name="Ovchinikova G."/>
            <person name="Pati A."/>
            <person name="Chen A."/>
            <person name="Palaniappan K."/>
            <person name="Land M."/>
            <person name="Hauser L."/>
            <person name="Chang Y.J."/>
            <person name="Jeffries C.D."/>
            <person name="Detter J.C."/>
            <person name="Brambilla E."/>
            <person name="Rohde M."/>
            <person name="Tindall B.J."/>
            <person name="Goker M."/>
            <person name="Woyke T."/>
            <person name="Bristow J."/>
            <person name="Eisen J.A."/>
            <person name="Markowitz V."/>
            <person name="Hugenholtz P."/>
            <person name="Kyrpides N.C."/>
            <person name="Klenk H.P."/>
            <person name="Lapidus A."/>
        </authorList>
    </citation>
    <scope>NUCLEOTIDE SEQUENCE [LARGE SCALE GENOMIC DNA]</scope>
    <source>
        <strain evidence="4">DSM 14237 / IC166 / ACAM 630</strain>
    </source>
</reference>
<evidence type="ECO:0000259" key="2">
    <source>
        <dbReference type="PROSITE" id="PS51175"/>
    </source>
</evidence>
<sequence>MMNFKSNIFLSSRYLILFSLVVFSSCDEETREVTLYDKGQTESNASTTSIAFGEAVSFTSSSTKAVTTDWTFQGGTPATSINSDVSVVYNTPGTFEAVLVVKYIDNSIETKNFTIIVDGVDEPLPFGGIAVSLEGVIEAENYDLGGEGIGYHDVEEENLAVTNGSAVYRDDDGMDIAVGTTVTNVGYINEGEWANYTVSISEAGTFNFDFVVASGATTGGNSIKLQAVDQETGEITALGETGNFANTGGWGTYTTITVPQISLEEGSHTLRLYFTGGGTNLDKINVSAITPAGPIDGLAIFSEQAIINANLGETPVNNGSFVITKVTENVYEGTEAYLYEFDPVNSGNTGNGFALSIMAPTTSPMDATGNNFYNIALKSSSTKNLRLRINTSAGNYWVTLSVATPEYGLLRDGEWHLLKIPFTDFKLNGSGPDDITANLDKITGCLVMRSDDGDFATYSTTPGAFNWYVDNVYMSVE</sequence>
<dbReference type="InterPro" id="IPR005084">
    <property type="entry name" value="CBM6"/>
</dbReference>
<dbReference type="AlphaFoldDB" id="E6X939"/>
<name>E6X939_CELAD</name>
<proteinExistence type="predicted"/>
<dbReference type="PROSITE" id="PS51175">
    <property type="entry name" value="CBM6"/>
    <property type="match status" value="1"/>
</dbReference>
<dbReference type="InterPro" id="IPR008979">
    <property type="entry name" value="Galactose-bd-like_sf"/>
</dbReference>
<dbReference type="Gene3D" id="2.60.40.10">
    <property type="entry name" value="Immunoglobulins"/>
    <property type="match status" value="1"/>
</dbReference>
<dbReference type="Pfam" id="PF03422">
    <property type="entry name" value="CBM_6"/>
    <property type="match status" value="1"/>
</dbReference>
<dbReference type="Gene3D" id="2.60.120.430">
    <property type="entry name" value="Galactose-binding lectin"/>
    <property type="match status" value="1"/>
</dbReference>
<dbReference type="InterPro" id="IPR006584">
    <property type="entry name" value="Cellulose-bd_IV"/>
</dbReference>
<keyword evidence="4" id="KW-1185">Reference proteome</keyword>
<dbReference type="STRING" id="688270.Celal_3588"/>
<dbReference type="OrthoDB" id="9800955at2"/>
<dbReference type="GO" id="GO:0030246">
    <property type="term" value="F:carbohydrate binding"/>
    <property type="evidence" value="ECO:0007669"/>
    <property type="project" value="InterPro"/>
</dbReference>
<dbReference type="eggNOG" id="COG3291">
    <property type="taxonomic scope" value="Bacteria"/>
</dbReference>
<keyword evidence="1" id="KW-0732">Signal</keyword>
<dbReference type="InterPro" id="IPR000601">
    <property type="entry name" value="PKD_dom"/>
</dbReference>
<gene>
    <name evidence="3" type="ordered locus">Celal_3588</name>
</gene>
<dbReference type="CDD" id="cd04080">
    <property type="entry name" value="CBM6_cellulase-like"/>
    <property type="match status" value="1"/>
</dbReference>
<dbReference type="HOGENOM" id="CLU_571985_0_0_10"/>